<evidence type="ECO:0000313" key="1">
    <source>
        <dbReference type="EMBL" id="CAB4143340.1"/>
    </source>
</evidence>
<dbReference type="InterPro" id="IPR029063">
    <property type="entry name" value="SAM-dependent_MTases_sf"/>
</dbReference>
<dbReference type="SUPFAM" id="SSF53335">
    <property type="entry name" value="S-adenosyl-L-methionine-dependent methyltransferases"/>
    <property type="match status" value="1"/>
</dbReference>
<gene>
    <name evidence="1" type="ORF">UFOVP449_163</name>
</gene>
<dbReference type="Gene3D" id="3.40.50.150">
    <property type="entry name" value="Vaccinia Virus protein VP39"/>
    <property type="match status" value="1"/>
</dbReference>
<dbReference type="Pfam" id="PF13578">
    <property type="entry name" value="Methyltransf_24"/>
    <property type="match status" value="1"/>
</dbReference>
<dbReference type="EMBL" id="LR796420">
    <property type="protein sequence ID" value="CAB4143340.1"/>
    <property type="molecule type" value="Genomic_DNA"/>
</dbReference>
<name>A0A6J5ME48_9CAUD</name>
<reference evidence="1" key="1">
    <citation type="submission" date="2020-04" db="EMBL/GenBank/DDBJ databases">
        <authorList>
            <person name="Chiriac C."/>
            <person name="Salcher M."/>
            <person name="Ghai R."/>
            <person name="Kavagutti S V."/>
        </authorList>
    </citation>
    <scope>NUCLEOTIDE SEQUENCE</scope>
</reference>
<proteinExistence type="predicted"/>
<accession>A0A6J5ME48</accession>
<sequence>MVMRWDIINSLIRHFDYKSYLEVGTQDPNSNFNKIQTDYKESIDPNPQGPVTFVGTSDEYFESIKDSNKFFDIIFIDGLHHSDQVLKDVQNSLKHLSKNGTIVCHDCLPTSQKMQERYDHGGEWTGDVWKAIAELRVTNKNLEIKVVNTDYGCGILRPGNNELYQPWDNYKTYEYFEMFKEEMLNVISVNEFEKWINSL</sequence>
<keyword evidence="1" id="KW-0489">Methyltransferase</keyword>
<keyword evidence="1" id="KW-0808">Transferase</keyword>
<dbReference type="GO" id="GO:0008168">
    <property type="term" value="F:methyltransferase activity"/>
    <property type="evidence" value="ECO:0007669"/>
    <property type="project" value="UniProtKB-KW"/>
</dbReference>
<dbReference type="GO" id="GO:0032259">
    <property type="term" value="P:methylation"/>
    <property type="evidence" value="ECO:0007669"/>
    <property type="project" value="UniProtKB-KW"/>
</dbReference>
<protein>
    <submittedName>
        <fullName evidence="1">Methyltransferase domain containing protein</fullName>
    </submittedName>
</protein>
<organism evidence="1">
    <name type="scientific">uncultured Caudovirales phage</name>
    <dbReference type="NCBI Taxonomy" id="2100421"/>
    <lineage>
        <taxon>Viruses</taxon>
        <taxon>Duplodnaviria</taxon>
        <taxon>Heunggongvirae</taxon>
        <taxon>Uroviricota</taxon>
        <taxon>Caudoviricetes</taxon>
        <taxon>Peduoviridae</taxon>
        <taxon>Maltschvirus</taxon>
        <taxon>Maltschvirus maltsch</taxon>
    </lineage>
</organism>